<feature type="non-terminal residue" evidence="2">
    <location>
        <position position="1"/>
    </location>
</feature>
<protein>
    <submittedName>
        <fullName evidence="2">Uncharacterized protein</fullName>
    </submittedName>
</protein>
<dbReference type="PANTHER" id="PTHR36053">
    <property type="entry name" value="OSJNBB0017I01.18 PROTEIN"/>
    <property type="match status" value="1"/>
</dbReference>
<keyword evidence="1" id="KW-0472">Membrane</keyword>
<evidence type="ECO:0000256" key="1">
    <source>
        <dbReference type="SAM" id="Phobius"/>
    </source>
</evidence>
<sequence>SPGLAECNEICYKHPVLKDHQWSAYIDRSPGAADYSKECFRGCKAGCGYKVSCVLISKIFLLYLIFLYFTDAMCKSPKYYKLLLLGFVIIFPPFGLRPNFMMDLFGS</sequence>
<dbReference type="AlphaFoldDB" id="A0A1Q3ASV8"/>
<name>A0A1Q3ASV8_CEPFO</name>
<dbReference type="PANTHER" id="PTHR36053:SF1">
    <property type="entry name" value="OS04G0680300 PROTEIN"/>
    <property type="match status" value="1"/>
</dbReference>
<keyword evidence="1" id="KW-0812">Transmembrane</keyword>
<keyword evidence="1" id="KW-1133">Transmembrane helix</keyword>
<gene>
    <name evidence="2" type="ORF">CFOL_v3_02370</name>
</gene>
<proteinExistence type="predicted"/>
<reference evidence="3" key="1">
    <citation type="submission" date="2016-04" db="EMBL/GenBank/DDBJ databases">
        <title>Cephalotus genome sequencing.</title>
        <authorList>
            <person name="Fukushima K."/>
            <person name="Hasebe M."/>
            <person name="Fang X."/>
        </authorList>
    </citation>
    <scope>NUCLEOTIDE SEQUENCE [LARGE SCALE GENOMIC DNA]</scope>
    <source>
        <strain evidence="3">cv. St1</strain>
    </source>
</reference>
<dbReference type="EMBL" id="BDDD01000085">
    <property type="protein sequence ID" value="GAV58837.1"/>
    <property type="molecule type" value="Genomic_DNA"/>
</dbReference>
<feature type="transmembrane region" description="Helical" evidence="1">
    <location>
        <begin position="49"/>
        <end position="70"/>
    </location>
</feature>
<evidence type="ECO:0000313" key="3">
    <source>
        <dbReference type="Proteomes" id="UP000187406"/>
    </source>
</evidence>
<comment type="caution">
    <text evidence="2">The sequence shown here is derived from an EMBL/GenBank/DDBJ whole genome shotgun (WGS) entry which is preliminary data.</text>
</comment>
<evidence type="ECO:0000313" key="2">
    <source>
        <dbReference type="EMBL" id="GAV58837.1"/>
    </source>
</evidence>
<dbReference type="InParanoid" id="A0A1Q3ASV8"/>
<feature type="transmembrane region" description="Helical" evidence="1">
    <location>
        <begin position="82"/>
        <end position="100"/>
    </location>
</feature>
<dbReference type="OrthoDB" id="1159107at2759"/>
<accession>A0A1Q3ASV8</accession>
<keyword evidence="3" id="KW-1185">Reference proteome</keyword>
<organism evidence="2 3">
    <name type="scientific">Cephalotus follicularis</name>
    <name type="common">Albany pitcher plant</name>
    <dbReference type="NCBI Taxonomy" id="3775"/>
    <lineage>
        <taxon>Eukaryota</taxon>
        <taxon>Viridiplantae</taxon>
        <taxon>Streptophyta</taxon>
        <taxon>Embryophyta</taxon>
        <taxon>Tracheophyta</taxon>
        <taxon>Spermatophyta</taxon>
        <taxon>Magnoliopsida</taxon>
        <taxon>eudicotyledons</taxon>
        <taxon>Gunneridae</taxon>
        <taxon>Pentapetalae</taxon>
        <taxon>rosids</taxon>
        <taxon>fabids</taxon>
        <taxon>Oxalidales</taxon>
        <taxon>Cephalotaceae</taxon>
        <taxon>Cephalotus</taxon>
    </lineage>
</organism>
<dbReference type="Proteomes" id="UP000187406">
    <property type="component" value="Unassembled WGS sequence"/>
</dbReference>